<dbReference type="Pfam" id="PF08889">
    <property type="entry name" value="WbqC"/>
    <property type="match status" value="2"/>
</dbReference>
<evidence type="ECO:0000313" key="1">
    <source>
        <dbReference type="EMBL" id="GET31181.1"/>
    </source>
</evidence>
<reference evidence="1 2" key="1">
    <citation type="submission" date="2019-10" db="EMBL/GenBank/DDBJ databases">
        <title>Prolixibacter strains distinguished by the presence of nitrate reductase genes were adept at nitrate-dependent anaerobic corrosion of metallic iron and carbon steel.</title>
        <authorList>
            <person name="Iino T."/>
            <person name="Shono N."/>
            <person name="Ito K."/>
            <person name="Nakamura R."/>
            <person name="Sueoka K."/>
            <person name="Harayama S."/>
            <person name="Ohkuma M."/>
        </authorList>
    </citation>
    <scope>NUCLEOTIDE SEQUENCE [LARGE SCALE GENOMIC DNA]</scope>
    <source>
        <strain evidence="1 2">JCM 13498</strain>
    </source>
</reference>
<comment type="caution">
    <text evidence="1">The sequence shown here is derived from an EMBL/GenBank/DDBJ whole genome shotgun (WGS) entry which is preliminary data.</text>
</comment>
<keyword evidence="2" id="KW-1185">Reference proteome</keyword>
<gene>
    <name evidence="1" type="ORF">PbJCM13498_00440</name>
</gene>
<dbReference type="AlphaFoldDB" id="A0A5M4AUG9"/>
<dbReference type="Proteomes" id="UP000391834">
    <property type="component" value="Unassembled WGS sequence"/>
</dbReference>
<accession>A0A5M4AUG9</accession>
<organism evidence="1 2">
    <name type="scientific">Prolixibacter bellariivorans</name>
    <dbReference type="NCBI Taxonomy" id="314319"/>
    <lineage>
        <taxon>Bacteria</taxon>
        <taxon>Pseudomonadati</taxon>
        <taxon>Bacteroidota</taxon>
        <taxon>Bacteroidia</taxon>
        <taxon>Marinilabiliales</taxon>
        <taxon>Prolixibacteraceae</taxon>
        <taxon>Prolixibacter</taxon>
    </lineage>
</organism>
<evidence type="ECO:0008006" key="3">
    <source>
        <dbReference type="Google" id="ProtNLM"/>
    </source>
</evidence>
<dbReference type="OrthoDB" id="1523452at2"/>
<dbReference type="RefSeq" id="WP_027586084.1">
    <property type="nucleotide sequence ID" value="NZ_BLAX01000001.1"/>
</dbReference>
<evidence type="ECO:0000313" key="2">
    <source>
        <dbReference type="Proteomes" id="UP000391834"/>
    </source>
</evidence>
<dbReference type="EMBL" id="BLAX01000001">
    <property type="protein sequence ID" value="GET31181.1"/>
    <property type="molecule type" value="Genomic_DNA"/>
</dbReference>
<proteinExistence type="predicted"/>
<name>A0A5M4AUG9_9BACT</name>
<protein>
    <recommendedName>
        <fullName evidence="3">WbqC-like protein</fullName>
    </recommendedName>
</protein>
<dbReference type="InterPro" id="IPR014985">
    <property type="entry name" value="WbqC"/>
</dbReference>
<sequence length="216" mass="25721">MTEIHTTLLSTAYLGPVQYYTKLVHYPEILIEQHENYPKQTYRNRCRILGGNGLLTLSIPVDKGPELKVKTKDIRIAYAENWQRLHWRTIVSAYNNSPFFPYYEDEFAPFYHKKRWKYLLDFNLAIQEKVVELLDMDSNINLSSEYQKEVKNDTIDLREIIHPKRQKTKADPNFSPEPYTQVFEEKFDFQPNLSIIDLFFNEGPESVRIIEDCFKE</sequence>